<dbReference type="AlphaFoldDB" id="A0A7U2NG94"/>
<evidence type="ECO:0000313" key="2">
    <source>
        <dbReference type="Proteomes" id="UP000596329"/>
    </source>
</evidence>
<protein>
    <submittedName>
        <fullName evidence="1">Uncharacterized protein</fullName>
    </submittedName>
</protein>
<dbReference type="Proteomes" id="UP000596329">
    <property type="component" value="Chromosome"/>
</dbReference>
<organism evidence="1 2">
    <name type="scientific">Flavobacterium psychrophilum</name>
    <dbReference type="NCBI Taxonomy" id="96345"/>
    <lineage>
        <taxon>Bacteria</taxon>
        <taxon>Pseudomonadati</taxon>
        <taxon>Bacteroidota</taxon>
        <taxon>Flavobacteriia</taxon>
        <taxon>Flavobacteriales</taxon>
        <taxon>Flavobacteriaceae</taxon>
        <taxon>Flavobacterium</taxon>
    </lineage>
</organism>
<accession>A0A7U2NG94</accession>
<reference evidence="1 2" key="1">
    <citation type="submission" date="2020-07" db="EMBL/GenBank/DDBJ databases">
        <title>Genomic characterization of Flavobacterium psychrophilum strains.</title>
        <authorList>
            <person name="Castillo D."/>
            <person name="Jorgensen J."/>
            <person name="Middelboe M."/>
        </authorList>
    </citation>
    <scope>NUCLEOTIDE SEQUENCE [LARGE SCALE GENOMIC DNA]</scope>
    <source>
        <strain evidence="1 2">FPS-R7</strain>
    </source>
</reference>
<dbReference type="EMBL" id="CP059075">
    <property type="protein sequence ID" value="QRE04630.1"/>
    <property type="molecule type" value="Genomic_DNA"/>
</dbReference>
<name>A0A7U2NG94_FLAPS</name>
<proteinExistence type="predicted"/>
<dbReference type="RefSeq" id="WP_081367633.1">
    <property type="nucleotide sequence ID" value="NZ_CP059075.1"/>
</dbReference>
<sequence length="113" mass="11407">MEESLKTIITKKPRQWRGLKFLEVFSNYFFAGAAASAAGAAASAAGATASVAVVAAESATTAAESTASSITGAASSVTGASAAASLHDTKETLIIATKAKLKTTFFILLNYKG</sequence>
<evidence type="ECO:0000313" key="1">
    <source>
        <dbReference type="EMBL" id="QRE04630.1"/>
    </source>
</evidence>
<gene>
    <name evidence="1" type="ORF">H0H26_03235</name>
</gene>